<sequence length="109" mass="12470">MSETTHSSVVAHRSRTALERLRWRIFKRGSIEREATELLLLVGIAHVWPELWRPALNKAPGTRSIAHYPRCACSNARMLSLWSGLVAGVQLLETSEFLGWRETEGWRCN</sequence>
<evidence type="ECO:0000313" key="1">
    <source>
        <dbReference type="EMBL" id="CAK16456.1"/>
    </source>
</evidence>
<dbReference type="EMBL" id="CT573326">
    <property type="protein sequence ID" value="CAK16456.1"/>
    <property type="molecule type" value="Genomic_DNA"/>
</dbReference>
<reference evidence="1 2" key="1">
    <citation type="journal article" date="2006" name="Nat. Biotechnol.">
        <title>Complete genome sequence of the entomopathogenic and metabolically versatile soil bacterium Pseudomonas entomophila.</title>
        <authorList>
            <person name="Vodovar N."/>
            <person name="Vallenet D."/>
            <person name="Cruveiller S."/>
            <person name="Rouy Z."/>
            <person name="Barbe V."/>
            <person name="Acosta C."/>
            <person name="Cattolico L."/>
            <person name="Jubin C."/>
            <person name="Lajus A."/>
            <person name="Segurens B."/>
            <person name="Vacherie B."/>
            <person name="Wincker P."/>
            <person name="Weissenbach J."/>
            <person name="Lemaitre B."/>
            <person name="Medigue C."/>
            <person name="Boccard F."/>
        </authorList>
    </citation>
    <scope>NUCLEOTIDE SEQUENCE [LARGE SCALE GENOMIC DNA]</scope>
    <source>
        <strain evidence="1 2">L48</strain>
    </source>
</reference>
<name>Q1I7C6_PSEE4</name>
<evidence type="ECO:0000313" key="2">
    <source>
        <dbReference type="Proteomes" id="UP000000658"/>
    </source>
</evidence>
<dbReference type="STRING" id="384676.PSEEN3738"/>
<dbReference type="AlphaFoldDB" id="Q1I7C6"/>
<accession>Q1I7C6</accession>
<dbReference type="KEGG" id="pen:PSEEN3738"/>
<proteinExistence type="predicted"/>
<gene>
    <name evidence="1" type="ordered locus">PSEEN3738</name>
</gene>
<organism evidence="1 2">
    <name type="scientific">Pseudomonas entomophila (strain L48)</name>
    <dbReference type="NCBI Taxonomy" id="384676"/>
    <lineage>
        <taxon>Bacteria</taxon>
        <taxon>Pseudomonadati</taxon>
        <taxon>Pseudomonadota</taxon>
        <taxon>Gammaproteobacteria</taxon>
        <taxon>Pseudomonadales</taxon>
        <taxon>Pseudomonadaceae</taxon>
        <taxon>Pseudomonas</taxon>
    </lineage>
</organism>
<protein>
    <submittedName>
        <fullName evidence="1">Uncharacterized protein</fullName>
    </submittedName>
</protein>
<dbReference type="HOGENOM" id="CLU_2181627_0_0_6"/>
<dbReference type="Proteomes" id="UP000000658">
    <property type="component" value="Chromosome"/>
</dbReference>